<reference evidence="1 2" key="1">
    <citation type="journal article" date="2024" name="G3 (Bethesda)">
        <title>Genome assembly of Hibiscus sabdariffa L. provides insights into metabolisms of medicinal natural products.</title>
        <authorList>
            <person name="Kim T."/>
        </authorList>
    </citation>
    <scope>NUCLEOTIDE SEQUENCE [LARGE SCALE GENOMIC DNA]</scope>
    <source>
        <strain evidence="1">TK-2024</strain>
        <tissue evidence="1">Old leaves</tissue>
    </source>
</reference>
<dbReference type="Pfam" id="PF00560">
    <property type="entry name" value="LRR_1"/>
    <property type="match status" value="1"/>
</dbReference>
<proteinExistence type="predicted"/>
<accession>A0ABR2TBB6</accession>
<gene>
    <name evidence="1" type="ORF">V6N11_050612</name>
</gene>
<evidence type="ECO:0000313" key="2">
    <source>
        <dbReference type="Proteomes" id="UP001396334"/>
    </source>
</evidence>
<comment type="caution">
    <text evidence="1">The sequence shown here is derived from an EMBL/GenBank/DDBJ whole genome shotgun (WGS) entry which is preliminary data.</text>
</comment>
<dbReference type="EMBL" id="JBBPBN010000007">
    <property type="protein sequence ID" value="KAK9034448.1"/>
    <property type="molecule type" value="Genomic_DNA"/>
</dbReference>
<organism evidence="1 2">
    <name type="scientific">Hibiscus sabdariffa</name>
    <name type="common">roselle</name>
    <dbReference type="NCBI Taxonomy" id="183260"/>
    <lineage>
        <taxon>Eukaryota</taxon>
        <taxon>Viridiplantae</taxon>
        <taxon>Streptophyta</taxon>
        <taxon>Embryophyta</taxon>
        <taxon>Tracheophyta</taxon>
        <taxon>Spermatophyta</taxon>
        <taxon>Magnoliopsida</taxon>
        <taxon>eudicotyledons</taxon>
        <taxon>Gunneridae</taxon>
        <taxon>Pentapetalae</taxon>
        <taxon>rosids</taxon>
        <taxon>malvids</taxon>
        <taxon>Malvales</taxon>
        <taxon>Malvaceae</taxon>
        <taxon>Malvoideae</taxon>
        <taxon>Hibiscus</taxon>
    </lineage>
</organism>
<protein>
    <submittedName>
        <fullName evidence="1">Uncharacterized protein</fullName>
    </submittedName>
</protein>
<sequence length="71" mass="8031">MSGAIPRALAHIPKLTYLYLDHNHFSGRIPDAFYKHPFLKELNIEGNTFRPGVNPIGSHKVLELSDTDFLV</sequence>
<name>A0ABR2TBB6_9ROSI</name>
<evidence type="ECO:0000313" key="1">
    <source>
        <dbReference type="EMBL" id="KAK9034448.1"/>
    </source>
</evidence>
<dbReference type="Proteomes" id="UP001396334">
    <property type="component" value="Unassembled WGS sequence"/>
</dbReference>
<dbReference type="InterPro" id="IPR001611">
    <property type="entry name" value="Leu-rich_rpt"/>
</dbReference>
<dbReference type="InterPro" id="IPR032675">
    <property type="entry name" value="LRR_dom_sf"/>
</dbReference>
<dbReference type="SUPFAM" id="SSF52058">
    <property type="entry name" value="L domain-like"/>
    <property type="match status" value="1"/>
</dbReference>
<dbReference type="Gene3D" id="3.80.10.10">
    <property type="entry name" value="Ribonuclease Inhibitor"/>
    <property type="match status" value="1"/>
</dbReference>
<keyword evidence="2" id="KW-1185">Reference proteome</keyword>